<dbReference type="FunFam" id="2.80.10.50:FF:000012">
    <property type="entry name" value="Protein O-mannosyl-transferase 1"/>
    <property type="match status" value="1"/>
</dbReference>
<feature type="compositionally biased region" description="Low complexity" evidence="19">
    <location>
        <begin position="728"/>
        <end position="746"/>
    </location>
</feature>
<dbReference type="PROSITE" id="PS51715">
    <property type="entry name" value="G_GB1_RHD3"/>
    <property type="match status" value="1"/>
</dbReference>
<feature type="compositionally biased region" description="Acidic residues" evidence="19">
    <location>
        <begin position="2370"/>
        <end position="2379"/>
    </location>
</feature>
<dbReference type="CDD" id="cd01851">
    <property type="entry name" value="GBP"/>
    <property type="match status" value="1"/>
</dbReference>
<keyword evidence="6" id="KW-0328">Glycosyltransferase</keyword>
<dbReference type="FunFam" id="3.40.50.300:FF:000727">
    <property type="entry name" value="Protein SEY1 homolog"/>
    <property type="match status" value="1"/>
</dbReference>
<dbReference type="Pfam" id="PF02815">
    <property type="entry name" value="MIR"/>
    <property type="match status" value="1"/>
</dbReference>
<dbReference type="InterPro" id="IPR003342">
    <property type="entry name" value="ArnT-like_N"/>
</dbReference>
<evidence type="ECO:0000256" key="5">
    <source>
        <dbReference type="ARBA" id="ARBA00022448"/>
    </source>
</evidence>
<dbReference type="GO" id="GO:0005789">
    <property type="term" value="C:endoplasmic reticulum membrane"/>
    <property type="evidence" value="ECO:0007669"/>
    <property type="project" value="UniProtKB-SubCell"/>
</dbReference>
<feature type="domain" description="MIR" evidence="22">
    <location>
        <begin position="403"/>
        <end position="459"/>
    </location>
</feature>
<evidence type="ECO:0000313" key="25">
    <source>
        <dbReference type="Proteomes" id="UP000019373"/>
    </source>
</evidence>
<feature type="region of interest" description="Disordered" evidence="19">
    <location>
        <begin position="1421"/>
        <end position="1442"/>
    </location>
</feature>
<dbReference type="NCBIfam" id="TIGR00879">
    <property type="entry name" value="SP"/>
    <property type="match status" value="1"/>
</dbReference>
<dbReference type="SMART" id="SM00472">
    <property type="entry name" value="MIR"/>
    <property type="match status" value="3"/>
</dbReference>
<feature type="transmembrane region" description="Helical" evidence="20">
    <location>
        <begin position="228"/>
        <end position="261"/>
    </location>
</feature>
<dbReference type="Pfam" id="PF20428">
    <property type="entry name" value="Sey1_3HB"/>
    <property type="match status" value="1"/>
</dbReference>
<keyword evidence="10 18" id="KW-0547">Nucleotide-binding</keyword>
<feature type="domain" description="GB1/RHD3-type G" evidence="23">
    <location>
        <begin position="1560"/>
        <end position="1811"/>
    </location>
</feature>
<feature type="transmembrane region" description="Helical" evidence="20">
    <location>
        <begin position="282"/>
        <end position="303"/>
    </location>
</feature>
<feature type="compositionally biased region" description="Basic and acidic residues" evidence="19">
    <location>
        <begin position="860"/>
        <end position="872"/>
    </location>
</feature>
<dbReference type="Pfam" id="PF02366">
    <property type="entry name" value="PMT"/>
    <property type="match status" value="1"/>
</dbReference>
<dbReference type="EMBL" id="KE720651">
    <property type="protein sequence ID" value="ERF77152.1"/>
    <property type="molecule type" value="Genomic_DNA"/>
</dbReference>
<comment type="catalytic activity">
    <reaction evidence="17">
        <text>a di-trans,poly-cis-dolichyl beta-D-mannosyl phosphate + L-seryl-[protein] = 3-O-(alpha-D-mannosyl)-L-seryl-[protein] + a di-trans,poly-cis-dolichyl phosphate + H(+)</text>
        <dbReference type="Rhea" id="RHEA:17377"/>
        <dbReference type="Rhea" id="RHEA-COMP:9863"/>
        <dbReference type="Rhea" id="RHEA-COMP:13546"/>
        <dbReference type="Rhea" id="RHEA-COMP:19498"/>
        <dbReference type="Rhea" id="RHEA-COMP:19501"/>
        <dbReference type="ChEBI" id="CHEBI:15378"/>
        <dbReference type="ChEBI" id="CHEBI:29999"/>
        <dbReference type="ChEBI" id="CHEBI:57683"/>
        <dbReference type="ChEBI" id="CHEBI:58211"/>
        <dbReference type="ChEBI" id="CHEBI:137321"/>
        <dbReference type="EC" id="2.4.1.109"/>
    </reaction>
</comment>
<dbReference type="eggNOG" id="KOG0254">
    <property type="taxonomic scope" value="Eukaryota"/>
</dbReference>
<evidence type="ECO:0000256" key="11">
    <source>
        <dbReference type="ARBA" id="ARBA00022801"/>
    </source>
</evidence>
<feature type="transmembrane region" description="Helical" evidence="20">
    <location>
        <begin position="1331"/>
        <end position="1350"/>
    </location>
</feature>
<comment type="similarity">
    <text evidence="3">Belongs to the major facilitator superfamily. Sugar transporter (TC 2.A.1.1) family.</text>
</comment>
<dbReference type="OrthoDB" id="1597724at2759"/>
<dbReference type="SUPFAM" id="SSF103473">
    <property type="entry name" value="MFS general substrate transporter"/>
    <property type="match status" value="1"/>
</dbReference>
<dbReference type="GO" id="GO:0022857">
    <property type="term" value="F:transmembrane transporter activity"/>
    <property type="evidence" value="ECO:0007669"/>
    <property type="project" value="InterPro"/>
</dbReference>
<evidence type="ECO:0000256" key="13">
    <source>
        <dbReference type="ARBA" id="ARBA00022989"/>
    </source>
</evidence>
<dbReference type="InterPro" id="IPR005828">
    <property type="entry name" value="MFS_sugar_transport-like"/>
</dbReference>
<feature type="transmembrane region" description="Helical" evidence="20">
    <location>
        <begin position="2280"/>
        <end position="2301"/>
    </location>
</feature>
<feature type="transmembrane region" description="Helical" evidence="20">
    <location>
        <begin position="1235"/>
        <end position="1256"/>
    </location>
</feature>
<evidence type="ECO:0000256" key="2">
    <source>
        <dbReference type="ARBA" id="ARBA00007222"/>
    </source>
</evidence>
<dbReference type="InterPro" id="IPR020846">
    <property type="entry name" value="MFS_dom"/>
</dbReference>
<feature type="transmembrane region" description="Helical" evidence="20">
    <location>
        <begin position="1080"/>
        <end position="1103"/>
    </location>
</feature>
<dbReference type="InterPro" id="IPR027417">
    <property type="entry name" value="P-loop_NTPase"/>
</dbReference>
<dbReference type="GO" id="GO:0003924">
    <property type="term" value="F:GTPase activity"/>
    <property type="evidence" value="ECO:0007669"/>
    <property type="project" value="UniProtKB-UniRule"/>
</dbReference>
<feature type="region of interest" description="Disordered" evidence="19">
    <location>
        <begin position="712"/>
        <end position="757"/>
    </location>
</feature>
<feature type="binding site" evidence="18">
    <location>
        <begin position="1570"/>
        <end position="1577"/>
    </location>
    <ligand>
        <name>GTP</name>
        <dbReference type="ChEBI" id="CHEBI:37565"/>
    </ligand>
</feature>
<dbReference type="FunFam" id="1.20.1250.20:FF:000119">
    <property type="entry name" value="MFS monosaccharide transporter, putative"/>
    <property type="match status" value="1"/>
</dbReference>
<dbReference type="InterPro" id="IPR016093">
    <property type="entry name" value="MIR_motif"/>
</dbReference>
<protein>
    <recommendedName>
        <fullName evidence="4">dolichyl-phosphate-mannose--protein mannosyltransferase</fullName>
        <ecNumber evidence="4">2.4.1.109</ecNumber>
    </recommendedName>
</protein>
<feature type="transmembrane region" description="Helical" evidence="20">
    <location>
        <begin position="1206"/>
        <end position="1228"/>
    </location>
</feature>
<feature type="transmembrane region" description="Helical" evidence="20">
    <location>
        <begin position="1170"/>
        <end position="1194"/>
    </location>
</feature>
<dbReference type="InterPro" id="IPR030386">
    <property type="entry name" value="G_GB1_RHD3_dom"/>
</dbReference>
<dbReference type="HAMAP" id="MF_03109">
    <property type="entry name" value="Sey1"/>
    <property type="match status" value="1"/>
</dbReference>
<feature type="transmembrane region" description="Helical" evidence="20">
    <location>
        <begin position="196"/>
        <end position="216"/>
    </location>
</feature>
<feature type="topological domain" description="Cytoplasmic" evidence="18">
    <location>
        <begin position="2301"/>
        <end position="2379"/>
    </location>
</feature>
<keyword evidence="12 18" id="KW-0256">Endoplasmic reticulum</keyword>
<feature type="transmembrane region" description="Helical" evidence="20">
    <location>
        <begin position="994"/>
        <end position="1016"/>
    </location>
</feature>
<name>U1GHL0_ENDPU</name>
<reference evidence="25" key="1">
    <citation type="journal article" date="2014" name="BMC Genomics">
        <title>Genome characteristics reveal the impact of lichenization on lichen-forming fungus Endocarpon pusillum Hedwig (Verrucariales, Ascomycota).</title>
        <authorList>
            <person name="Wang Y.-Y."/>
            <person name="Liu B."/>
            <person name="Zhang X.-Y."/>
            <person name="Zhou Q.-M."/>
            <person name="Zhang T."/>
            <person name="Li H."/>
            <person name="Yu Y.-F."/>
            <person name="Zhang X.-L."/>
            <person name="Hao X.-Y."/>
            <person name="Wang M."/>
            <person name="Wang L."/>
            <person name="Wei J.-C."/>
        </authorList>
    </citation>
    <scope>NUCLEOTIDE SEQUENCE [LARGE SCALE GENOMIC DNA]</scope>
    <source>
        <strain evidence="25">Z07020 / HMAS-L-300199</strain>
    </source>
</reference>
<dbReference type="Gene3D" id="1.20.1250.20">
    <property type="entry name" value="MFS general substrate transporter like domains"/>
    <property type="match status" value="1"/>
</dbReference>
<evidence type="ECO:0000256" key="19">
    <source>
        <dbReference type="SAM" id="MobiDB-lite"/>
    </source>
</evidence>
<evidence type="ECO:0000259" key="21">
    <source>
        <dbReference type="PROSITE" id="PS50850"/>
    </source>
</evidence>
<dbReference type="GeneID" id="19243305"/>
<dbReference type="Gene3D" id="2.80.10.50">
    <property type="match status" value="1"/>
</dbReference>
<feature type="topological domain" description="Lumenal" evidence="18">
    <location>
        <begin position="2277"/>
        <end position="2279"/>
    </location>
</feature>
<feature type="transmembrane region" description="Helical" evidence="20">
    <location>
        <begin position="963"/>
        <end position="982"/>
    </location>
</feature>
<evidence type="ECO:0000259" key="23">
    <source>
        <dbReference type="PROSITE" id="PS51715"/>
    </source>
</evidence>
<keyword evidence="25" id="KW-1185">Reference proteome</keyword>
<dbReference type="GO" id="GO:0007029">
    <property type="term" value="P:endoplasmic reticulum organization"/>
    <property type="evidence" value="ECO:0007669"/>
    <property type="project" value="UniProtKB-UniRule"/>
</dbReference>
<dbReference type="Pfam" id="PF00083">
    <property type="entry name" value="Sugar_tr"/>
    <property type="match status" value="1"/>
</dbReference>
<feature type="compositionally biased region" description="Basic and acidic residues" evidence="19">
    <location>
        <begin position="843"/>
        <end position="852"/>
    </location>
</feature>
<feature type="transmembrane region" description="Helical" evidence="20">
    <location>
        <begin position="920"/>
        <end position="937"/>
    </location>
</feature>
<comment type="similarity">
    <text evidence="18">Belongs to the TRAFAC class dynamin-like GTPase superfamily. GB1/RHD3 GTPase family. RHD3 subfamily.</text>
</comment>
<keyword evidence="8 18" id="KW-0812">Transmembrane</keyword>
<feature type="transmembrane region" description="Helical" evidence="20">
    <location>
        <begin position="645"/>
        <end position="665"/>
    </location>
</feature>
<dbReference type="PROSITE" id="PS50919">
    <property type="entry name" value="MIR"/>
    <property type="match status" value="3"/>
</dbReference>
<dbReference type="InterPro" id="IPR008803">
    <property type="entry name" value="RHD3/Sey1"/>
</dbReference>
<comment type="catalytic activity">
    <reaction evidence="16">
        <text>a di-trans,poly-cis-dolichyl beta-D-mannosyl phosphate + L-threonyl-[protein] = 3-O-(alpha-D-mannosyl)-L-threonyl-[protein] + a di-trans,poly-cis-dolichyl phosphate + H(+)</text>
        <dbReference type="Rhea" id="RHEA:53396"/>
        <dbReference type="Rhea" id="RHEA-COMP:11060"/>
        <dbReference type="Rhea" id="RHEA-COMP:13547"/>
        <dbReference type="Rhea" id="RHEA-COMP:19498"/>
        <dbReference type="Rhea" id="RHEA-COMP:19501"/>
        <dbReference type="ChEBI" id="CHEBI:15378"/>
        <dbReference type="ChEBI" id="CHEBI:30013"/>
        <dbReference type="ChEBI" id="CHEBI:57683"/>
        <dbReference type="ChEBI" id="CHEBI:58211"/>
        <dbReference type="ChEBI" id="CHEBI:137323"/>
        <dbReference type="EC" id="2.4.1.109"/>
    </reaction>
</comment>
<organism evidence="24 25">
    <name type="scientific">Endocarpon pusillum (strain Z07020 / HMAS-L-300199)</name>
    <name type="common">Lichen-forming fungus</name>
    <dbReference type="NCBI Taxonomy" id="1263415"/>
    <lineage>
        <taxon>Eukaryota</taxon>
        <taxon>Fungi</taxon>
        <taxon>Dikarya</taxon>
        <taxon>Ascomycota</taxon>
        <taxon>Pezizomycotina</taxon>
        <taxon>Eurotiomycetes</taxon>
        <taxon>Chaetothyriomycetidae</taxon>
        <taxon>Verrucariales</taxon>
        <taxon>Verrucariaceae</taxon>
        <taxon>Endocarpon</taxon>
    </lineage>
</organism>
<dbReference type="CDD" id="cd23284">
    <property type="entry name" value="beta-trefoil_MIR_PMT2-like"/>
    <property type="match status" value="1"/>
</dbReference>
<feature type="region of interest" description="Disordered" evidence="19">
    <location>
        <begin position="2352"/>
        <end position="2379"/>
    </location>
</feature>
<keyword evidence="7" id="KW-0808">Transferase</keyword>
<feature type="compositionally biased region" description="Basic and acidic residues" evidence="19">
    <location>
        <begin position="790"/>
        <end position="801"/>
    </location>
</feature>
<dbReference type="HOGENOM" id="CLU_229435_0_0_1"/>
<dbReference type="InterPro" id="IPR036259">
    <property type="entry name" value="MFS_trans_sf"/>
</dbReference>
<dbReference type="EC" id="2.4.1.109" evidence="4"/>
<evidence type="ECO:0000256" key="3">
    <source>
        <dbReference type="ARBA" id="ARBA00010992"/>
    </source>
</evidence>
<dbReference type="PANTHER" id="PTHR10050:SF46">
    <property type="entry name" value="PROTEIN O-MANNOSYL-TRANSFERASE 2"/>
    <property type="match status" value="1"/>
</dbReference>
<keyword evidence="9" id="KW-0677">Repeat</keyword>
<evidence type="ECO:0000256" key="15">
    <source>
        <dbReference type="ARBA" id="ARBA00023136"/>
    </source>
</evidence>
<evidence type="ECO:0000256" key="1">
    <source>
        <dbReference type="ARBA" id="ARBA00004922"/>
    </source>
</evidence>
<dbReference type="Gene3D" id="3.40.50.300">
    <property type="entry name" value="P-loop containing nucleotide triphosphate hydrolases"/>
    <property type="match status" value="1"/>
</dbReference>
<dbReference type="InterPro" id="IPR036300">
    <property type="entry name" value="MIR_dom_sf"/>
</dbReference>
<dbReference type="Proteomes" id="UP000019373">
    <property type="component" value="Unassembled WGS sequence"/>
</dbReference>
<comment type="subcellular location">
    <subcellularLocation>
        <location evidence="18">Endoplasmic reticulum membrane</location>
        <topology evidence="18">Multi-pass membrane protein</topology>
    </subcellularLocation>
    <text evidence="18">Enriched in the cortical ER. Concentrated in punctae along the ER tubules.</text>
</comment>
<feature type="transmembrane region" description="Helical" evidence="20">
    <location>
        <begin position="149"/>
        <end position="166"/>
    </location>
</feature>
<dbReference type="PROSITE" id="PS50850">
    <property type="entry name" value="MFS"/>
    <property type="match status" value="1"/>
</dbReference>
<proteinExistence type="inferred from homology"/>
<evidence type="ECO:0000256" key="16">
    <source>
        <dbReference type="ARBA" id="ARBA00045085"/>
    </source>
</evidence>
<feature type="region of interest" description="Disordered" evidence="19">
    <location>
        <begin position="773"/>
        <end position="817"/>
    </location>
</feature>
<feature type="region of interest" description="Disordered" evidence="19">
    <location>
        <begin position="831"/>
        <end position="872"/>
    </location>
</feature>
<feature type="domain" description="MIR" evidence="22">
    <location>
        <begin position="467"/>
        <end position="525"/>
    </location>
</feature>
<keyword evidence="15 18" id="KW-0472">Membrane</keyword>
<sequence>MAATHDAFTTGKDDGDLRRRNIQTHEKANGGMVYKIEAEDTKKLQKQKSNLVAFLDEWEFVIAPLIFTTLAFFTRMWRIGLSPIVTWDEAHFGKFGSHYLKREFYFDVHPPLGKMLVGLSGYIAGYNGSFEFKSGERYPEELNYTSMRVFNAFFGAVCIPLAYFTARELHFKRPTVWLVTLMVLCENSYATISRFILLDSMLLCFTFTTTLCWARFHRLQKESFSPEWFFWLFLTGLSIGCVCSVKWVGLFCTALVGLYTVEDLWNKFGDLKMPKVELASHVAARVVGLIVVPMLVYMFSFYLHFLILENSGPGDAQMSSLFQANLRGTEVGKNSPLEVAYGSKATLKNMGYGGGLLHSHVQTYPEGSNQQQVTCYHHKDANNDWFFYPNRAHMDFDPETAEVKLVANNDVIRLIHAQTGRNLHSHSVAAPVTKADNEVSCYGNTTIGDDKDHWTIEVVNDAVSSDYSKIRTLTTAFRLRHTVLGCYLRAGNVNLPQWGFKQIETTCVKENRPKDVYTHWNVEAHWNDKLPPGEAKNYKSPFLRDFIHLNVAMMTSNNALVPDPDKQDDLASQFWQWPILNVGLRMCSWDDNTVKYFLLGNPIVYWGSTASLGVIALLILWYLIRWQRGYEELSQHDIDFIHYSAIYPVVGWFLHYLPFMAMARVTYVHHYYPALYFAILSAGFVVDWTTQKLERRLGTEIDEIVVGRVRIPNTPNPTSSLSEESQTPKVPRPSFSSSPSVDRAASGQPYITGTIAPSRSRADPIIHLRTLSSHVRPSLDDQHSTALLSESEKQPTQEGSRRPSFSSNDDTDDFSLWSDTGDIAEQLAEEEDPLRIQLQPLNHEGRTVDGHGGRNKKRVHYQDQDPLERKTTHPGIDKEAISIPEPAQRPISVFEKYFAYIMAPGDRETARRRGLVGKPLLFLTSVFVSLGVFLFGYDQGVMSGIITGSFFLDYFNRPSRAEIGTMVAILEIGAFISSLIVGRIGDMIGRRRTILYGSIVFFVGGACQTCATAMPMMLLGRILAGLGVGALSTIVPVYQSEISPPHNRGKLACIEFTGNVAGYAASVWTDYFCSYIQSHYAWRLPLLLQCIMGALLGFGSLVICESPRWLLDNDHDEEGIVVIANLYGGGDIHNEKARQEYREIKMNVLMQRQEGERSYGDMFRRYHKRVLIAMSAQALAQLNGINVISYYAPLVFESAGWVGRDAILMTGINAFTYLGSTVPPWYLVDRWGRRPILLSGAVAMIISLSLVSYFIFIDVHYTPTMVVIFVMVYNAAFGASWGPIPWLYPPEILPLSIRAKGASLSTASNWAFNWLVGEVTPVLQAAIKWRLYLVHAFFCAVSFVVVYYLYPETANVRLEDMNALFGDATTAMPTPATQAERGSLFGIGSPDSIDIRRNMNPSAFSADAAIPGLDINPPSVEYGDNGRPIHDRGRRKESEVGEGLGSWIGRMVTTPGPLSTAHHVTSTKFKNIWTRLFLRATYIMASSTLLPPVSSAKSRPGGIGRALTAPDKMAVNGHFASAGQNGQGSFEHGIQVIDEDKEFNSDLSKYLQFTRVSSAGFNYHLISVFGSQSTGKSTLLNALFNTQFSTMQESDRRQTTKGIWLSNNKSSQAADAKMADNILVMDVEGTDGRERGEDQDFERKAALFALATSEVLIVNIWEHQVGLYQGANMGLLKTVFEVNLQLFLKDRKSTHRSLLFFVIRDFLGTTPLQNLRNTLMQDLTRIWASLSKPPGMDKSQIQDYFDFAFSALPHKLYQPEQFTKEVARMATRFKEGHRDGRRDAIMGEFEGGVFLPEYHRRIPADGFSHYAEGIWDQIVNNKDLDLPTQQELLAQFRCDEISREVLVAFDEAIVPFENKQVEGTRTGKPQILGGLGPAMRAARSKTIKAFETEASRYHKGVYQRKRTELESKIDNRLKALFAGQLAAAHKQGVNDFADAVTAAVKSGQKKGASYDFAEIVTEQKKIALAKFEREAKAIMIEGAPWSTYTQQMSLYQRELDEISTRLRRDEMRRLATRVERWVRSRLNDSVGLEFNALGSGRGGSGAPDSPEKPASEKAIWDRIWTLFTTTVREAERRFSTRARSFDASPEEVEVGVWRLRRKSWGVLRAKIEEEMMEGNLLLKLRENFEDKFRYDEAGVPRIWRPTDDIEGIYTKARESTLSLIPILAQFRHSETHAPPPLNEWIGHTPPAATSADEEDLVPIGGVDEDEAAGSLEEETTMLNESKRQDLVVRFKKAADGVYVEAKRSAVGGITQVPLYFYGLLLALGWNEIVAVLRNPLYFIFLILLGVGAYVTYTLNLWGPMINMANAASAQALEEGKKRLREFLENSESGRRVLEMEGRHGHGEAYEMKSMNGGRSGKVQVEGAGSGEDEGVAEDI</sequence>
<dbReference type="InterPro" id="IPR003663">
    <property type="entry name" value="Sugar/inositol_transpt"/>
</dbReference>
<evidence type="ECO:0000259" key="22">
    <source>
        <dbReference type="PROSITE" id="PS50919"/>
    </source>
</evidence>
<feature type="topological domain" description="Cytoplasmic" evidence="18">
    <location>
        <begin position="1"/>
        <end position="2255"/>
    </location>
</feature>
<feature type="domain" description="Major facilitator superfamily (MFS) profile" evidence="21">
    <location>
        <begin position="924"/>
        <end position="1354"/>
    </location>
</feature>
<dbReference type="eggNOG" id="KOG3359">
    <property type="taxonomic scope" value="Eukaryota"/>
</dbReference>
<gene>
    <name evidence="18" type="primary">SEY1</name>
    <name evidence="24" type="ORF">EPUS_08456</name>
</gene>
<keyword evidence="13 18" id="KW-1133">Transmembrane helix</keyword>
<accession>U1GHL0</accession>
<dbReference type="GO" id="GO:0004169">
    <property type="term" value="F:dolichyl-phosphate-mannose-protein mannosyltransferase activity"/>
    <property type="evidence" value="ECO:0007669"/>
    <property type="project" value="UniProtKB-EC"/>
</dbReference>
<evidence type="ECO:0000313" key="24">
    <source>
        <dbReference type="EMBL" id="ERF77152.1"/>
    </source>
</evidence>
<evidence type="ECO:0000256" key="8">
    <source>
        <dbReference type="ARBA" id="ARBA00022692"/>
    </source>
</evidence>
<comment type="similarity">
    <text evidence="2">Belongs to the glycosyltransferase 39 family.</text>
</comment>
<keyword evidence="14 18" id="KW-0342">GTP-binding</keyword>
<dbReference type="Pfam" id="PF16192">
    <property type="entry name" value="PMT_4TMC"/>
    <property type="match status" value="1"/>
</dbReference>
<evidence type="ECO:0000256" key="9">
    <source>
        <dbReference type="ARBA" id="ARBA00022737"/>
    </source>
</evidence>
<keyword evidence="11 18" id="KW-0378">Hydrolase</keyword>
<dbReference type="RefSeq" id="XP_007785505.1">
    <property type="nucleotide sequence ID" value="XM_007787315.1"/>
</dbReference>
<dbReference type="PRINTS" id="PR00171">
    <property type="entry name" value="SUGRTRNSPORT"/>
</dbReference>
<evidence type="ECO:0000256" key="10">
    <source>
        <dbReference type="ARBA" id="ARBA00022741"/>
    </source>
</evidence>
<dbReference type="InterPro" id="IPR032421">
    <property type="entry name" value="PMT_4TMC"/>
</dbReference>
<keyword evidence="5" id="KW-0813">Transport</keyword>
<feature type="transmembrane region" description="Helical" evidence="20">
    <location>
        <begin position="671"/>
        <end position="689"/>
    </location>
</feature>
<dbReference type="Pfam" id="PF05879">
    <property type="entry name" value="RHD3_GTPase"/>
    <property type="match status" value="1"/>
</dbReference>
<evidence type="ECO:0000256" key="18">
    <source>
        <dbReference type="HAMAP-Rule" id="MF_03109"/>
    </source>
</evidence>
<evidence type="ECO:0000256" key="14">
    <source>
        <dbReference type="ARBA" id="ARBA00023134"/>
    </source>
</evidence>
<dbReference type="PROSITE" id="PS00217">
    <property type="entry name" value="SUGAR_TRANSPORT_2"/>
    <property type="match status" value="1"/>
</dbReference>
<dbReference type="GO" id="GO:0005525">
    <property type="term" value="F:GTP binding"/>
    <property type="evidence" value="ECO:0007669"/>
    <property type="project" value="UniProtKB-UniRule"/>
</dbReference>
<evidence type="ECO:0000256" key="20">
    <source>
        <dbReference type="SAM" id="Phobius"/>
    </source>
</evidence>
<feature type="transmembrane region" description="Helical" evidence="20">
    <location>
        <begin position="1268"/>
        <end position="1288"/>
    </location>
</feature>
<feature type="compositionally biased region" description="Basic and acidic residues" evidence="19">
    <location>
        <begin position="1427"/>
        <end position="1439"/>
    </location>
</feature>
<dbReference type="eggNOG" id="KOG2203">
    <property type="taxonomic scope" value="Eukaryota"/>
</dbReference>
<feature type="compositionally biased region" description="Polar residues" evidence="19">
    <location>
        <begin position="716"/>
        <end position="727"/>
    </location>
</feature>
<dbReference type="SUPFAM" id="SSF52540">
    <property type="entry name" value="P-loop containing nucleoside triphosphate hydrolases"/>
    <property type="match status" value="1"/>
</dbReference>
<dbReference type="InterPro" id="IPR046758">
    <property type="entry name" value="Sey1/RHD3-like_3HB"/>
</dbReference>
<feature type="transmembrane region" description="Helical" evidence="20">
    <location>
        <begin position="603"/>
        <end position="624"/>
    </location>
</feature>
<comment type="pathway">
    <text evidence="1">Protein modification; protein glycosylation.</text>
</comment>
<evidence type="ECO:0000256" key="12">
    <source>
        <dbReference type="ARBA" id="ARBA00022824"/>
    </source>
</evidence>
<dbReference type="PANTHER" id="PTHR10050">
    <property type="entry name" value="DOLICHYL-PHOSPHATE-MANNOSE--PROTEIN MANNOSYLTRANSFERASE"/>
    <property type="match status" value="1"/>
</dbReference>
<feature type="transmembrane region" description="Helical" evidence="20">
    <location>
        <begin position="51"/>
        <end position="73"/>
    </location>
</feature>
<evidence type="ECO:0000256" key="17">
    <source>
        <dbReference type="ARBA" id="ARBA00045102"/>
    </source>
</evidence>
<dbReference type="InterPro" id="IPR005829">
    <property type="entry name" value="Sugar_transporter_CS"/>
</dbReference>
<evidence type="ECO:0000256" key="4">
    <source>
        <dbReference type="ARBA" id="ARBA00012839"/>
    </source>
</evidence>
<evidence type="ECO:0000256" key="7">
    <source>
        <dbReference type="ARBA" id="ARBA00022679"/>
    </source>
</evidence>
<dbReference type="SUPFAM" id="SSF82109">
    <property type="entry name" value="MIR domain"/>
    <property type="match status" value="1"/>
</dbReference>
<feature type="domain" description="MIR" evidence="22">
    <location>
        <begin position="336"/>
        <end position="390"/>
    </location>
</feature>
<evidence type="ECO:0000256" key="6">
    <source>
        <dbReference type="ARBA" id="ARBA00022676"/>
    </source>
</evidence>
<dbReference type="InterPro" id="IPR027005">
    <property type="entry name" value="PMT-like"/>
</dbReference>